<keyword evidence="2" id="KW-0614">Plasmid</keyword>
<reference evidence="2" key="1">
    <citation type="submission" date="2013-12" db="EMBL/GenBank/DDBJ databases">
        <authorList>
            <person name="DeBruyn J.M."/>
            <person name="Radosevich M."/>
            <person name="Wommack K.Eric."/>
            <person name="Polson S."/>
            <person name="Hauser L.J."/>
            <person name="Fawaz M.N."/>
            <person name="Korlach J."/>
            <person name="Tsai Y.-C."/>
        </authorList>
    </citation>
    <scope>NUCLEOTIDE SEQUENCE</scope>
    <source>
        <strain evidence="2">KBS708</strain>
        <plasmid evidence="2">1</plasmid>
    </source>
</reference>
<dbReference type="HOGENOM" id="CLU_1132322_0_0_0"/>
<accession>W0RN86</accession>
<dbReference type="Proteomes" id="UP000019151">
    <property type="component" value="Plasmid 1"/>
</dbReference>
<proteinExistence type="predicted"/>
<gene>
    <name evidence="1" type="ORF">J421_4598</name>
    <name evidence="2" type="ORF">J421_4666</name>
</gene>
<protein>
    <submittedName>
        <fullName evidence="2">Uncharacterized protein</fullName>
    </submittedName>
</protein>
<dbReference type="RefSeq" id="WP_025413555.1">
    <property type="nucleotide sequence ID" value="NZ_CP007129.1"/>
</dbReference>
<dbReference type="InParanoid" id="W0RN86"/>
<dbReference type="AlphaFoldDB" id="W0RN86"/>
<evidence type="ECO:0000313" key="2">
    <source>
        <dbReference type="EMBL" id="AHG92201.1"/>
    </source>
</evidence>
<sequence length="245" mass="26269">MPLPAVIDSLDSLPEALRESLRGEYVSGADGKLHLTILDGDKSTTFSAVSRSKADVLREKKQLEDSIRPLRDVIGDRPVEQVRALLESGADRDKAIAAAIAEVREKELKPATEQLSRFRSELEVERLDRVIDEAIDKAQPKDAASKQLARLAAKQQVKLKDGTKPVVLQPDGTESVYSVEQWVAQDLRAQYPGLFAGSAASGTGATADAARGTVDANAKTVKVGDNAAFGANLDAIARGQVKLVE</sequence>
<evidence type="ECO:0000313" key="1">
    <source>
        <dbReference type="EMBL" id="AHG92133.1"/>
    </source>
</evidence>
<organism evidence="2 3">
    <name type="scientific">Gemmatirosa kalamazoonensis</name>
    <dbReference type="NCBI Taxonomy" id="861299"/>
    <lineage>
        <taxon>Bacteria</taxon>
        <taxon>Pseudomonadati</taxon>
        <taxon>Gemmatimonadota</taxon>
        <taxon>Gemmatimonadia</taxon>
        <taxon>Gemmatimonadales</taxon>
        <taxon>Gemmatimonadaceae</taxon>
        <taxon>Gemmatirosa</taxon>
    </lineage>
</organism>
<dbReference type="EMBL" id="CP007129">
    <property type="protein sequence ID" value="AHG92201.1"/>
    <property type="molecule type" value="Genomic_DNA"/>
</dbReference>
<evidence type="ECO:0000313" key="3">
    <source>
        <dbReference type="Proteomes" id="UP000019151"/>
    </source>
</evidence>
<dbReference type="KEGG" id="gba:J421_4666"/>
<dbReference type="EMBL" id="CP007129">
    <property type="protein sequence ID" value="AHG92133.1"/>
    <property type="molecule type" value="Genomic_DNA"/>
</dbReference>
<dbReference type="KEGG" id="gba:J421_4598"/>
<geneLocation type="plasmid" evidence="2 3">
    <name>1</name>
</geneLocation>
<keyword evidence="3" id="KW-1185">Reference proteome</keyword>
<name>W0RN86_9BACT</name>
<reference evidence="2 3" key="2">
    <citation type="journal article" date="2014" name="Genome Announc.">
        <title>Genome Sequence and Methylome of Soil Bacterium Gemmatirosa kalamazoonensis KBS708T, a Member of the Rarely Cultivated Gemmatimonadetes Phylum.</title>
        <authorList>
            <person name="Debruyn J.M."/>
            <person name="Radosevich M."/>
            <person name="Wommack K.E."/>
            <person name="Polson S.W."/>
            <person name="Hauser L.J."/>
            <person name="Fawaz M.N."/>
            <person name="Korlach J."/>
            <person name="Tsai Y.C."/>
        </authorList>
    </citation>
    <scope>NUCLEOTIDE SEQUENCE [LARGE SCALE GENOMIC DNA]</scope>
    <source>
        <strain evidence="2 3">KBS708</strain>
        <plasmid evidence="2">1</plasmid>
        <plasmid evidence="3">Plasmid 1</plasmid>
    </source>
</reference>